<gene>
    <name evidence="2" type="ORF">SAMN05443663_101499</name>
</gene>
<name>A0A1M5FK28_9FLAO</name>
<reference evidence="3" key="1">
    <citation type="submission" date="2016-11" db="EMBL/GenBank/DDBJ databases">
        <authorList>
            <person name="Varghese N."/>
            <person name="Submissions S."/>
        </authorList>
    </citation>
    <scope>NUCLEOTIDE SEQUENCE [LARGE SCALE GENOMIC DNA]</scope>
    <source>
        <strain evidence="3">DSM 17963</strain>
    </source>
</reference>
<evidence type="ECO:0000256" key="1">
    <source>
        <dbReference type="SAM" id="Phobius"/>
    </source>
</evidence>
<dbReference type="Proteomes" id="UP000184071">
    <property type="component" value="Unassembled WGS sequence"/>
</dbReference>
<dbReference type="RefSeq" id="WP_073413026.1">
    <property type="nucleotide sequence ID" value="NZ_FQWC01000001.1"/>
</dbReference>
<feature type="transmembrane region" description="Helical" evidence="1">
    <location>
        <begin position="73"/>
        <end position="90"/>
    </location>
</feature>
<keyword evidence="1" id="KW-1133">Transmembrane helix</keyword>
<sequence length="91" mass="10068">MDNKKEILIGFLVGIFTSLLGSYLFITFFTKFDISTGIQALRQMGYLGKVITIGTVLDLAVFLLLLQRNKEMMARGVILAVIVLAISTIII</sequence>
<keyword evidence="1" id="KW-0472">Membrane</keyword>
<dbReference type="OrthoDB" id="1362378at2"/>
<protein>
    <submittedName>
        <fullName evidence="2">Uncharacterized protein</fullName>
    </submittedName>
</protein>
<dbReference type="AlphaFoldDB" id="A0A1M5FK28"/>
<evidence type="ECO:0000313" key="2">
    <source>
        <dbReference type="EMBL" id="SHF91492.1"/>
    </source>
</evidence>
<accession>A0A1M5FK28</accession>
<keyword evidence="1" id="KW-0812">Transmembrane</keyword>
<feature type="transmembrane region" description="Helical" evidence="1">
    <location>
        <begin position="7"/>
        <end position="26"/>
    </location>
</feature>
<organism evidence="2 3">
    <name type="scientific">Flavobacterium defluvii</name>
    <dbReference type="NCBI Taxonomy" id="370979"/>
    <lineage>
        <taxon>Bacteria</taxon>
        <taxon>Pseudomonadati</taxon>
        <taxon>Bacteroidota</taxon>
        <taxon>Flavobacteriia</taxon>
        <taxon>Flavobacteriales</taxon>
        <taxon>Flavobacteriaceae</taxon>
        <taxon>Flavobacterium</taxon>
    </lineage>
</organism>
<evidence type="ECO:0000313" key="3">
    <source>
        <dbReference type="Proteomes" id="UP000184071"/>
    </source>
</evidence>
<dbReference type="STRING" id="370979.SAMN05443663_101499"/>
<proteinExistence type="predicted"/>
<keyword evidence="3" id="KW-1185">Reference proteome</keyword>
<dbReference type="EMBL" id="FQWC01000001">
    <property type="protein sequence ID" value="SHF91492.1"/>
    <property type="molecule type" value="Genomic_DNA"/>
</dbReference>
<feature type="transmembrane region" description="Helical" evidence="1">
    <location>
        <begin position="46"/>
        <end position="66"/>
    </location>
</feature>